<evidence type="ECO:0000256" key="6">
    <source>
        <dbReference type="ARBA" id="ARBA00022698"/>
    </source>
</evidence>
<keyword evidence="8" id="KW-0647">Proteasome</keyword>
<accession>A0A8S1J1L4</accession>
<dbReference type="PANTHER" id="PTHR32194">
    <property type="entry name" value="METALLOPROTEASE TLDD"/>
    <property type="match status" value="1"/>
</dbReference>
<dbReference type="InterPro" id="IPR023333">
    <property type="entry name" value="Proteasome_suB-type"/>
</dbReference>
<dbReference type="GO" id="GO:0005737">
    <property type="term" value="C:cytoplasm"/>
    <property type="evidence" value="ECO:0007669"/>
    <property type="project" value="TreeGrafter"/>
</dbReference>
<dbReference type="CDD" id="cd03761">
    <property type="entry name" value="proteasome_beta_type_5"/>
    <property type="match status" value="1"/>
</dbReference>
<gene>
    <name evidence="11" type="ORF">OSTQU699_LOCUS6439</name>
</gene>
<dbReference type="InterPro" id="IPR001353">
    <property type="entry name" value="Proteasome_sua/b"/>
</dbReference>
<dbReference type="PRINTS" id="PR00141">
    <property type="entry name" value="PROTEASOME"/>
</dbReference>
<comment type="catalytic activity">
    <reaction evidence="1">
        <text>Cleavage of peptide bonds with very broad specificity.</text>
        <dbReference type="EC" id="3.4.25.1"/>
    </reaction>
</comment>
<comment type="caution">
    <text evidence="11">The sequence shown here is derived from an EMBL/GenBank/DDBJ whole genome shotgun (WGS) entry which is preliminary data.</text>
</comment>
<evidence type="ECO:0000256" key="4">
    <source>
        <dbReference type="ARBA" id="ARBA00022490"/>
    </source>
</evidence>
<sequence length="219" mass="24146">MKLAKPLHGTTTLAFIFKKGIIVAADSRATMGSYISSQTVHKILEINNRLLATIAGAACDCQYWGRYLGMQCRLYELDNGKRITVRAASKILSDVCFQYKGMGLSMGMMLAGWDEETGPALYYMDTDAQRSSGKVFSCGSGSLYAYSVLDDGYKWDLEVDEALELARRSIYQATYRDAASGGTVSAYLITPDGWKKMLGSDVGDLHYEYNPTQADLPLE</sequence>
<keyword evidence="6" id="KW-0888">Threonine protease</keyword>
<evidence type="ECO:0000256" key="5">
    <source>
        <dbReference type="ARBA" id="ARBA00022670"/>
    </source>
</evidence>
<dbReference type="InterPro" id="IPR029055">
    <property type="entry name" value="Ntn_hydrolases_N"/>
</dbReference>
<dbReference type="AlphaFoldDB" id="A0A8S1J1L4"/>
<dbReference type="Proteomes" id="UP000708148">
    <property type="component" value="Unassembled WGS sequence"/>
</dbReference>
<feature type="active site" description="Nucleophile" evidence="10">
    <location>
        <position position="10"/>
    </location>
</feature>
<evidence type="ECO:0000256" key="2">
    <source>
        <dbReference type="ARBA" id="ARBA00004123"/>
    </source>
</evidence>
<evidence type="ECO:0000256" key="8">
    <source>
        <dbReference type="ARBA" id="ARBA00022942"/>
    </source>
</evidence>
<reference evidence="11" key="1">
    <citation type="submission" date="2020-12" db="EMBL/GenBank/DDBJ databases">
        <authorList>
            <person name="Iha C."/>
        </authorList>
    </citation>
    <scope>NUCLEOTIDE SEQUENCE</scope>
</reference>
<dbReference type="Pfam" id="PF00227">
    <property type="entry name" value="Proteasome"/>
    <property type="match status" value="1"/>
</dbReference>
<dbReference type="GO" id="GO:0004298">
    <property type="term" value="F:threonine-type endopeptidase activity"/>
    <property type="evidence" value="ECO:0007669"/>
    <property type="project" value="UniProtKB-KW"/>
</dbReference>
<evidence type="ECO:0000256" key="10">
    <source>
        <dbReference type="PIRSR" id="PIRSR600243-1"/>
    </source>
</evidence>
<dbReference type="Gene3D" id="3.60.20.10">
    <property type="entry name" value="Glutamine Phosphoribosylpyrophosphate, subunit 1, domain 1"/>
    <property type="match status" value="1"/>
</dbReference>
<organism evidence="11 12">
    <name type="scientific">Ostreobium quekettii</name>
    <dbReference type="NCBI Taxonomy" id="121088"/>
    <lineage>
        <taxon>Eukaryota</taxon>
        <taxon>Viridiplantae</taxon>
        <taxon>Chlorophyta</taxon>
        <taxon>core chlorophytes</taxon>
        <taxon>Ulvophyceae</taxon>
        <taxon>TCBD clade</taxon>
        <taxon>Bryopsidales</taxon>
        <taxon>Ostreobineae</taxon>
        <taxon>Ostreobiaceae</taxon>
        <taxon>Ostreobium</taxon>
    </lineage>
</organism>
<evidence type="ECO:0000256" key="3">
    <source>
        <dbReference type="ARBA" id="ARBA00012039"/>
    </source>
</evidence>
<dbReference type="EMBL" id="CAJHUC010001426">
    <property type="protein sequence ID" value="CAD7701081.1"/>
    <property type="molecule type" value="Genomic_DNA"/>
</dbReference>
<dbReference type="SUPFAM" id="SSF56235">
    <property type="entry name" value="N-terminal nucleophile aminohydrolases (Ntn hydrolases)"/>
    <property type="match status" value="1"/>
</dbReference>
<keyword evidence="9" id="KW-0865">Zymogen</keyword>
<evidence type="ECO:0000256" key="9">
    <source>
        <dbReference type="ARBA" id="ARBA00023145"/>
    </source>
</evidence>
<keyword evidence="4" id="KW-0963">Cytoplasm</keyword>
<keyword evidence="7" id="KW-0378">Hydrolase</keyword>
<evidence type="ECO:0000313" key="12">
    <source>
        <dbReference type="Proteomes" id="UP000708148"/>
    </source>
</evidence>
<dbReference type="GO" id="GO:0005839">
    <property type="term" value="C:proteasome core complex"/>
    <property type="evidence" value="ECO:0007669"/>
    <property type="project" value="InterPro"/>
</dbReference>
<evidence type="ECO:0000256" key="7">
    <source>
        <dbReference type="ARBA" id="ARBA00022801"/>
    </source>
</evidence>
<comment type="subcellular location">
    <subcellularLocation>
        <location evidence="2">Nucleus</location>
    </subcellularLocation>
</comment>
<keyword evidence="5" id="KW-0645">Protease</keyword>
<dbReference type="PANTHER" id="PTHR32194:SF3">
    <property type="entry name" value="PROTEASOME SUBUNIT BETA"/>
    <property type="match status" value="1"/>
</dbReference>
<dbReference type="OrthoDB" id="37597at2759"/>
<evidence type="ECO:0000313" key="11">
    <source>
        <dbReference type="EMBL" id="CAD7701081.1"/>
    </source>
</evidence>
<protein>
    <recommendedName>
        <fullName evidence="3">proteasome endopeptidase complex</fullName>
        <ecNumber evidence="3">3.4.25.1</ecNumber>
    </recommendedName>
</protein>
<dbReference type="GO" id="GO:0051603">
    <property type="term" value="P:proteolysis involved in protein catabolic process"/>
    <property type="evidence" value="ECO:0007669"/>
    <property type="project" value="InterPro"/>
</dbReference>
<dbReference type="PROSITE" id="PS51476">
    <property type="entry name" value="PROTEASOME_BETA_2"/>
    <property type="match status" value="1"/>
</dbReference>
<dbReference type="EC" id="3.4.25.1" evidence="3"/>
<evidence type="ECO:0000256" key="1">
    <source>
        <dbReference type="ARBA" id="ARBA00001198"/>
    </source>
</evidence>
<proteinExistence type="predicted"/>
<dbReference type="GO" id="GO:0005634">
    <property type="term" value="C:nucleus"/>
    <property type="evidence" value="ECO:0007669"/>
    <property type="project" value="UniProtKB-SubCell"/>
</dbReference>
<name>A0A8S1J1L4_9CHLO</name>
<keyword evidence="12" id="KW-1185">Reference proteome</keyword>
<dbReference type="InterPro" id="IPR000243">
    <property type="entry name" value="Pept_T1A_subB"/>
</dbReference>